<organism evidence="1">
    <name type="scientific">Oceaniferula spumae</name>
    <dbReference type="NCBI Taxonomy" id="2979115"/>
    <lineage>
        <taxon>Bacteria</taxon>
        <taxon>Pseudomonadati</taxon>
        <taxon>Verrucomicrobiota</taxon>
        <taxon>Verrucomicrobiia</taxon>
        <taxon>Verrucomicrobiales</taxon>
        <taxon>Verrucomicrobiaceae</taxon>
        <taxon>Oceaniferula</taxon>
    </lineage>
</organism>
<sequence length="118" mass="13788">MRSILAGEFDDDVERLYFVMWPYDHFDGSMPIITSPTTADGLSTDFDCPLGGIPIKSWEYNDEDIEDYVDIPWQLRDCAALWLRDIWLAAGGESFRLPCFFIEHDDFDVFSFKENKWS</sequence>
<proteinExistence type="predicted"/>
<dbReference type="AlphaFoldDB" id="A0AAT9FMZ8"/>
<gene>
    <name evidence="1" type="ORF">NT6N_24140</name>
</gene>
<accession>A0AAT9FMZ8</accession>
<protein>
    <submittedName>
        <fullName evidence="1">Uncharacterized protein</fullName>
    </submittedName>
</protein>
<name>A0AAT9FMZ8_9BACT</name>
<dbReference type="KEGG" id="osu:NT6N_24140"/>
<dbReference type="EMBL" id="AP026866">
    <property type="protein sequence ID" value="BDS07374.1"/>
    <property type="molecule type" value="Genomic_DNA"/>
</dbReference>
<evidence type="ECO:0000313" key="1">
    <source>
        <dbReference type="EMBL" id="BDS07374.1"/>
    </source>
</evidence>
<reference evidence="1" key="1">
    <citation type="submission" date="2024-07" db="EMBL/GenBank/DDBJ databases">
        <title>Complete genome sequence of Verrucomicrobiaceae bacterium NT6N.</title>
        <authorList>
            <person name="Huang C."/>
            <person name="Takami H."/>
            <person name="Hamasaki K."/>
        </authorList>
    </citation>
    <scope>NUCLEOTIDE SEQUENCE</scope>
    <source>
        <strain evidence="1">NT6N</strain>
    </source>
</reference>